<dbReference type="AlphaFoldDB" id="A0A8D0E0G7"/>
<name>A0A8D0E0G7_SALMN</name>
<protein>
    <submittedName>
        <fullName evidence="2">Uncharacterized protein</fullName>
    </submittedName>
</protein>
<evidence type="ECO:0000313" key="2">
    <source>
        <dbReference type="Ensembl" id="ENSSMRP00000024140.1"/>
    </source>
</evidence>
<keyword evidence="1" id="KW-0812">Transmembrane</keyword>
<reference evidence="2" key="2">
    <citation type="submission" date="2025-09" db="UniProtKB">
        <authorList>
            <consortium name="Ensembl"/>
        </authorList>
    </citation>
    <scope>IDENTIFICATION</scope>
</reference>
<proteinExistence type="predicted"/>
<keyword evidence="1" id="KW-0472">Membrane</keyword>
<feature type="transmembrane region" description="Helical" evidence="1">
    <location>
        <begin position="66"/>
        <end position="86"/>
    </location>
</feature>
<dbReference type="Proteomes" id="UP000694421">
    <property type="component" value="Unplaced"/>
</dbReference>
<keyword evidence="1" id="KW-1133">Transmembrane helix</keyword>
<sequence length="92" mass="10331">SALLMLKTYVPEPTILSQVHLRTGKNTQLKIIFCYFTWLNAIPTVFTEPTLFLIGGYTALHLQVKWYLLALPPVGMIVVSLEHLFICGGNVL</sequence>
<evidence type="ECO:0000256" key="1">
    <source>
        <dbReference type="SAM" id="Phobius"/>
    </source>
</evidence>
<keyword evidence="3" id="KW-1185">Reference proteome</keyword>
<dbReference type="Ensembl" id="ENSSMRT00000028292.1">
    <property type="protein sequence ID" value="ENSSMRP00000024140.1"/>
    <property type="gene ID" value="ENSSMRG00000018737.1"/>
</dbReference>
<accession>A0A8D0E0G7</accession>
<feature type="transmembrane region" description="Helical" evidence="1">
    <location>
        <begin position="32"/>
        <end position="54"/>
    </location>
</feature>
<evidence type="ECO:0000313" key="3">
    <source>
        <dbReference type="Proteomes" id="UP000694421"/>
    </source>
</evidence>
<organism evidence="2 3">
    <name type="scientific">Salvator merianae</name>
    <name type="common">Argentine black and white tegu</name>
    <name type="synonym">Tupinambis merianae</name>
    <dbReference type="NCBI Taxonomy" id="96440"/>
    <lineage>
        <taxon>Eukaryota</taxon>
        <taxon>Metazoa</taxon>
        <taxon>Chordata</taxon>
        <taxon>Craniata</taxon>
        <taxon>Vertebrata</taxon>
        <taxon>Euteleostomi</taxon>
        <taxon>Lepidosauria</taxon>
        <taxon>Squamata</taxon>
        <taxon>Bifurcata</taxon>
        <taxon>Unidentata</taxon>
        <taxon>Episquamata</taxon>
        <taxon>Laterata</taxon>
        <taxon>Teiioidea</taxon>
        <taxon>Teiidae</taxon>
        <taxon>Salvator</taxon>
    </lineage>
</organism>
<reference evidence="2" key="1">
    <citation type="submission" date="2025-08" db="UniProtKB">
        <authorList>
            <consortium name="Ensembl"/>
        </authorList>
    </citation>
    <scope>IDENTIFICATION</scope>
</reference>